<name>A0A401UUJ4_9CLOT</name>
<evidence type="ECO:0000313" key="1">
    <source>
        <dbReference type="EMBL" id="GCD13118.1"/>
    </source>
</evidence>
<evidence type="ECO:0000313" key="2">
    <source>
        <dbReference type="Proteomes" id="UP000287872"/>
    </source>
</evidence>
<dbReference type="AlphaFoldDB" id="A0A401UUJ4"/>
<organism evidence="1 2">
    <name type="scientific">Clostridium tagluense</name>
    <dbReference type="NCBI Taxonomy" id="360422"/>
    <lineage>
        <taxon>Bacteria</taxon>
        <taxon>Bacillati</taxon>
        <taxon>Bacillota</taxon>
        <taxon>Clostridia</taxon>
        <taxon>Eubacteriales</taxon>
        <taxon>Clostridiaceae</taxon>
        <taxon>Clostridium</taxon>
    </lineage>
</organism>
<accession>A0A401UUJ4</accession>
<proteinExistence type="predicted"/>
<dbReference type="RefSeq" id="WP_125006381.1">
    <property type="nucleotide sequence ID" value="NZ_BHYK01000060.1"/>
</dbReference>
<dbReference type="OrthoDB" id="254488at2"/>
<sequence>MYRKHIVAFMDILGFKQLITNAEQGIDDAMLIINKLTNSIEMVMEENRFLSDISYRIFSDCICISYDISNVSKERIVCNIQSFLEQIICIQAQLVLEGIFLRGAICIDNHFENENIIFSQALVKAYELESTKALYPRILVDDSVIEYLKKNNIGNSSLSFEFYGKITRDLDGLNFIDYLDYCSVLGIEYCEDEFLKNHKELIESRLRNESDLNVLQKYLWLTRYHNFKVKEEDLSKKYKIGEDFFLFFNKDVFI</sequence>
<comment type="caution">
    <text evidence="1">The sequence shown here is derived from an EMBL/GenBank/DDBJ whole genome shotgun (WGS) entry which is preliminary data.</text>
</comment>
<dbReference type="EMBL" id="BHYK01000060">
    <property type="protein sequence ID" value="GCD13118.1"/>
    <property type="molecule type" value="Genomic_DNA"/>
</dbReference>
<dbReference type="Proteomes" id="UP000287872">
    <property type="component" value="Unassembled WGS sequence"/>
</dbReference>
<keyword evidence="2" id="KW-1185">Reference proteome</keyword>
<gene>
    <name evidence="1" type="ORF">Ctaglu_47410</name>
</gene>
<reference evidence="1 2" key="1">
    <citation type="submission" date="2018-11" db="EMBL/GenBank/DDBJ databases">
        <title>Genome sequencing and assembly of Clostridium tagluense strain A121.</title>
        <authorList>
            <person name="Murakami T."/>
            <person name="Segawa T."/>
            <person name="Shcherbakova V.A."/>
            <person name="Mori H."/>
            <person name="Yoshimura Y."/>
        </authorList>
    </citation>
    <scope>NUCLEOTIDE SEQUENCE [LARGE SCALE GENOMIC DNA]</scope>
    <source>
        <strain evidence="1 2">A121</strain>
    </source>
</reference>
<evidence type="ECO:0008006" key="3">
    <source>
        <dbReference type="Google" id="ProtNLM"/>
    </source>
</evidence>
<protein>
    <recommendedName>
        <fullName evidence="3">Guanylate cyclase domain-containing protein</fullName>
    </recommendedName>
</protein>